<evidence type="ECO:0000313" key="4">
    <source>
        <dbReference type="RefSeq" id="XP_060672404.1"/>
    </source>
</evidence>
<feature type="domain" description="LRAT" evidence="2">
    <location>
        <begin position="278"/>
        <end position="420"/>
    </location>
</feature>
<sequence>MSELRNKIWKVLLKETKKENLKPGDHIYTWTGANTKEHGIYLNSGCVIHFTQGRRRARSDDRHSTCPNCSDHGVVTSCIDCFLSGGDHLHRFEYGVNPALILTKLAGGATLAPADPSPLVESRASNFLIINSYDSGSYYRFINNGKDFAMYCKTGLLVIDNINFSRSWQAAAFFLAVTVTFFLFQQQSTAATYPGVAAICFGLYCIYRFGSDIGARPNVIKVDQVATLPDVAEKLSSAASGVRPIQSLIDLFIVLLMTYFNLQLLLTVRTWSEPLQLLSETPRVVWILACIYVGGSVVEVIELVRGGDPILPSSASSHSSDIPISTSSAKESRVEYCSLDSFLSADELYLYKYGVSLAFFIAKFLGGTCTLGSTDRPETVVYHSRQELRNGSGTGDYNLFNNNCEDFAIYCKTKLPPRKLIINLGRNGQIVTYFGVFFAILIFIIAFQPSNPIGVAATVYFIYSVVRFVADATHCGKAYQVALKILPPWRSRGRFPVVPQFMHLEGKIVIF</sequence>
<dbReference type="Pfam" id="PF04970">
    <property type="entry name" value="LRAT"/>
    <property type="match status" value="2"/>
</dbReference>
<evidence type="ECO:0000259" key="2">
    <source>
        <dbReference type="PROSITE" id="PS51934"/>
    </source>
</evidence>
<feature type="transmembrane region" description="Helical" evidence="1">
    <location>
        <begin position="190"/>
        <end position="207"/>
    </location>
</feature>
<reference evidence="4" key="1">
    <citation type="submission" date="2025-08" db="UniProtKB">
        <authorList>
            <consortium name="RefSeq"/>
        </authorList>
    </citation>
    <scope>IDENTIFICATION</scope>
    <source>
        <tissue evidence="4">Seedling</tissue>
    </source>
</reference>
<dbReference type="PANTHER" id="PTHR46137:SF3">
    <property type="entry name" value="OS05G0310600 PROTEIN"/>
    <property type="match status" value="1"/>
</dbReference>
<name>A0ABM4A6P9_ZIZJJ</name>
<dbReference type="RefSeq" id="XP_060672404.1">
    <property type="nucleotide sequence ID" value="XM_060816421.1"/>
</dbReference>
<feature type="domain" description="LRAT" evidence="2">
    <location>
        <begin position="27"/>
        <end position="161"/>
    </location>
</feature>
<keyword evidence="1" id="KW-0812">Transmembrane</keyword>
<proteinExistence type="predicted"/>
<accession>A0ABM4A6P9</accession>
<dbReference type="PROSITE" id="PS51934">
    <property type="entry name" value="LRAT"/>
    <property type="match status" value="2"/>
</dbReference>
<feature type="transmembrane region" description="Helical" evidence="1">
    <location>
        <begin position="430"/>
        <end position="447"/>
    </location>
</feature>
<keyword evidence="3" id="KW-1185">Reference proteome</keyword>
<dbReference type="GeneID" id="132803420"/>
<keyword evidence="1" id="KW-0472">Membrane</keyword>
<feature type="transmembrane region" description="Helical" evidence="1">
    <location>
        <begin position="453"/>
        <end position="470"/>
    </location>
</feature>
<protein>
    <submittedName>
        <fullName evidence="4">Uncharacterized protein LOC132803420</fullName>
    </submittedName>
</protein>
<evidence type="ECO:0000313" key="3">
    <source>
        <dbReference type="Proteomes" id="UP001652623"/>
    </source>
</evidence>
<keyword evidence="1" id="KW-1133">Transmembrane helix</keyword>
<dbReference type="InterPro" id="IPR007053">
    <property type="entry name" value="LRAT_dom"/>
</dbReference>
<gene>
    <name evidence="4" type="primary">LOC132803420</name>
</gene>
<feature type="transmembrane region" description="Helical" evidence="1">
    <location>
        <begin position="167"/>
        <end position="184"/>
    </location>
</feature>
<organism evidence="3 4">
    <name type="scientific">Ziziphus jujuba</name>
    <name type="common">Chinese jujube</name>
    <name type="synonym">Ziziphus sativa</name>
    <dbReference type="NCBI Taxonomy" id="326968"/>
    <lineage>
        <taxon>Eukaryota</taxon>
        <taxon>Viridiplantae</taxon>
        <taxon>Streptophyta</taxon>
        <taxon>Embryophyta</taxon>
        <taxon>Tracheophyta</taxon>
        <taxon>Spermatophyta</taxon>
        <taxon>Magnoliopsida</taxon>
        <taxon>eudicotyledons</taxon>
        <taxon>Gunneridae</taxon>
        <taxon>Pentapetalae</taxon>
        <taxon>rosids</taxon>
        <taxon>fabids</taxon>
        <taxon>Rosales</taxon>
        <taxon>Rhamnaceae</taxon>
        <taxon>Paliureae</taxon>
        <taxon>Ziziphus</taxon>
    </lineage>
</organism>
<dbReference type="PANTHER" id="PTHR46137">
    <property type="entry name" value="OS05G0310600 PROTEIN"/>
    <property type="match status" value="1"/>
</dbReference>
<dbReference type="Proteomes" id="UP001652623">
    <property type="component" value="Chromosome 4"/>
</dbReference>
<dbReference type="Gene3D" id="3.90.1720.10">
    <property type="entry name" value="endopeptidase domain like (from Nostoc punctiforme)"/>
    <property type="match status" value="2"/>
</dbReference>
<evidence type="ECO:0000256" key="1">
    <source>
        <dbReference type="SAM" id="Phobius"/>
    </source>
</evidence>